<dbReference type="SUPFAM" id="SSF55961">
    <property type="entry name" value="Bet v1-like"/>
    <property type="match status" value="1"/>
</dbReference>
<gene>
    <name evidence="3" type="ORF">MNBD_GAMMA05-1118</name>
</gene>
<comment type="similarity">
    <text evidence="1">Belongs to the AHA1 family.</text>
</comment>
<dbReference type="InterPro" id="IPR013538">
    <property type="entry name" value="ASHA1/2-like_C"/>
</dbReference>
<dbReference type="Gene3D" id="3.30.530.20">
    <property type="match status" value="1"/>
</dbReference>
<feature type="domain" description="Activator of Hsp90 ATPase homologue 1/2-like C-terminal" evidence="2">
    <location>
        <begin position="14"/>
        <end position="53"/>
    </location>
</feature>
<dbReference type="Pfam" id="PF08327">
    <property type="entry name" value="AHSA1"/>
    <property type="match status" value="1"/>
</dbReference>
<name>A0A3B0WMK8_9ZZZZ</name>
<dbReference type="InterPro" id="IPR023393">
    <property type="entry name" value="START-like_dom_sf"/>
</dbReference>
<dbReference type="AlphaFoldDB" id="A0A3B0WMK8"/>
<proteinExistence type="inferred from homology"/>
<accession>A0A3B0WMK8</accession>
<dbReference type="EMBL" id="UOFE01000028">
    <property type="protein sequence ID" value="VAW52532.1"/>
    <property type="molecule type" value="Genomic_DNA"/>
</dbReference>
<sequence length="58" mass="7055">MSELPVFIVDRIFDAPREMVWRAWTDIEYLQRWYGPGAETTIHEFNLEPGRLWLNEMK</sequence>
<evidence type="ECO:0000259" key="2">
    <source>
        <dbReference type="Pfam" id="PF08327"/>
    </source>
</evidence>
<evidence type="ECO:0000256" key="1">
    <source>
        <dbReference type="ARBA" id="ARBA00006817"/>
    </source>
</evidence>
<evidence type="ECO:0000313" key="3">
    <source>
        <dbReference type="EMBL" id="VAW52532.1"/>
    </source>
</evidence>
<protein>
    <recommendedName>
        <fullName evidence="2">Activator of Hsp90 ATPase homologue 1/2-like C-terminal domain-containing protein</fullName>
    </recommendedName>
</protein>
<reference evidence="3" key="1">
    <citation type="submission" date="2018-06" db="EMBL/GenBank/DDBJ databases">
        <authorList>
            <person name="Zhirakovskaya E."/>
        </authorList>
    </citation>
    <scope>NUCLEOTIDE SEQUENCE</scope>
</reference>
<organism evidence="3">
    <name type="scientific">hydrothermal vent metagenome</name>
    <dbReference type="NCBI Taxonomy" id="652676"/>
    <lineage>
        <taxon>unclassified sequences</taxon>
        <taxon>metagenomes</taxon>
        <taxon>ecological metagenomes</taxon>
    </lineage>
</organism>